<dbReference type="GO" id="GO:0045259">
    <property type="term" value="C:proton-transporting ATP synthase complex"/>
    <property type="evidence" value="ECO:0007669"/>
    <property type="project" value="UniProtKB-KW"/>
</dbReference>
<reference evidence="15" key="1">
    <citation type="submission" date="2016-01" db="EMBL/GenBank/DDBJ databases">
        <title>Complete genome sequence of Microbulbifer sp. CCB-MM1, a halophile isolated from Matang Mangrove Forest, Perak.</title>
        <authorList>
            <person name="Moh T.H."/>
            <person name="Dinesh B."/>
            <person name="Lau N.-S."/>
            <person name="Go F."/>
            <person name="Alexander Chong S.-C."/>
        </authorList>
    </citation>
    <scope>NUCLEOTIDE SEQUENCE [LARGE SCALE GENOMIC DNA]</scope>
    <source>
        <strain evidence="15">CCB-MM1</strain>
    </source>
</reference>
<proteinExistence type="inferred from homology"/>
<dbReference type="InterPro" id="IPR001469">
    <property type="entry name" value="ATP_synth_F1_dsu/esu"/>
</dbReference>
<dbReference type="SUPFAM" id="SSF51344">
    <property type="entry name" value="Epsilon subunit of F1F0-ATP synthase N-terminal domain"/>
    <property type="match status" value="1"/>
</dbReference>
<organism evidence="14 15">
    <name type="scientific">Microbulbifer aggregans</name>
    <dbReference type="NCBI Taxonomy" id="1769779"/>
    <lineage>
        <taxon>Bacteria</taxon>
        <taxon>Pseudomonadati</taxon>
        <taxon>Pseudomonadota</taxon>
        <taxon>Gammaproteobacteria</taxon>
        <taxon>Cellvibrionales</taxon>
        <taxon>Microbulbiferaceae</taxon>
        <taxon>Microbulbifer</taxon>
    </lineage>
</organism>
<dbReference type="GO" id="GO:0046933">
    <property type="term" value="F:proton-transporting ATP synthase activity, rotational mechanism"/>
    <property type="evidence" value="ECO:0007669"/>
    <property type="project" value="UniProtKB-UniRule"/>
</dbReference>
<dbReference type="GO" id="GO:0005886">
    <property type="term" value="C:plasma membrane"/>
    <property type="evidence" value="ECO:0007669"/>
    <property type="project" value="UniProtKB-SubCell"/>
</dbReference>
<dbReference type="Gene3D" id="2.60.15.10">
    <property type="entry name" value="F0F1 ATP synthase delta/epsilon subunit, N-terminal"/>
    <property type="match status" value="1"/>
</dbReference>
<keyword evidence="12" id="KW-0175">Coiled coil</keyword>
<keyword evidence="15" id="KW-1185">Reference proteome</keyword>
<dbReference type="Proteomes" id="UP000095672">
    <property type="component" value="Chromosome"/>
</dbReference>
<protein>
    <recommendedName>
        <fullName evidence="4 11">ATP synthase epsilon chain</fullName>
    </recommendedName>
    <alternativeName>
        <fullName evidence="10 11">ATP synthase F1 sector epsilon subunit</fullName>
    </alternativeName>
    <alternativeName>
        <fullName evidence="9 11">F-ATPase epsilon subunit</fullName>
    </alternativeName>
</protein>
<name>A0A1C9W9Y2_9GAMM</name>
<evidence type="ECO:0000256" key="11">
    <source>
        <dbReference type="HAMAP-Rule" id="MF_00530"/>
    </source>
</evidence>
<dbReference type="STRING" id="1769779.AUP74_02564"/>
<dbReference type="OrthoDB" id="272739at2"/>
<evidence type="ECO:0000256" key="1">
    <source>
        <dbReference type="ARBA" id="ARBA00003543"/>
    </source>
</evidence>
<dbReference type="InterPro" id="IPR036771">
    <property type="entry name" value="ATPsynth_dsu/esu_N"/>
</dbReference>
<keyword evidence="6 11" id="KW-0406">Ion transport</keyword>
<keyword evidence="7 11" id="KW-0472">Membrane</keyword>
<comment type="function">
    <text evidence="1 11">Produces ATP from ADP in the presence of a proton gradient across the membrane.</text>
</comment>
<evidence type="ECO:0000313" key="14">
    <source>
        <dbReference type="EMBL" id="AOS97961.1"/>
    </source>
</evidence>
<dbReference type="InterPro" id="IPR020546">
    <property type="entry name" value="ATP_synth_F1_dsu/esu_N"/>
</dbReference>
<evidence type="ECO:0000256" key="10">
    <source>
        <dbReference type="ARBA" id="ARBA00031795"/>
    </source>
</evidence>
<evidence type="ECO:0000256" key="3">
    <source>
        <dbReference type="ARBA" id="ARBA00005712"/>
    </source>
</evidence>
<dbReference type="GO" id="GO:0005524">
    <property type="term" value="F:ATP binding"/>
    <property type="evidence" value="ECO:0007669"/>
    <property type="project" value="UniProtKB-UniRule"/>
</dbReference>
<dbReference type="CDD" id="cd12152">
    <property type="entry name" value="F1-ATPase_delta"/>
    <property type="match status" value="1"/>
</dbReference>
<dbReference type="RefSeq" id="WP_069947902.1">
    <property type="nucleotide sequence ID" value="NZ_CP014143.1"/>
</dbReference>
<dbReference type="GO" id="GO:0012505">
    <property type="term" value="C:endomembrane system"/>
    <property type="evidence" value="ECO:0007669"/>
    <property type="project" value="UniProtKB-SubCell"/>
</dbReference>
<dbReference type="Pfam" id="PF02823">
    <property type="entry name" value="ATP-synt_DE_N"/>
    <property type="match status" value="1"/>
</dbReference>
<accession>A0A1C9W9Y2</accession>
<dbReference type="PATRIC" id="fig|1769779.3.peg.2554"/>
<comment type="subunit">
    <text evidence="11">F-type ATPases have 2 components, CF(1) - the catalytic core - and CF(0) - the membrane proton channel. CF(1) has five subunits: alpha(3), beta(3), gamma(1), delta(1), epsilon(1). CF(0) has three main subunits: a, b and c.</text>
</comment>
<evidence type="ECO:0000256" key="2">
    <source>
        <dbReference type="ARBA" id="ARBA00004184"/>
    </source>
</evidence>
<evidence type="ECO:0000256" key="6">
    <source>
        <dbReference type="ARBA" id="ARBA00023065"/>
    </source>
</evidence>
<evidence type="ECO:0000256" key="7">
    <source>
        <dbReference type="ARBA" id="ARBA00023136"/>
    </source>
</evidence>
<feature type="domain" description="ATP synthase F1 complex delta/epsilon subunit N-terminal" evidence="13">
    <location>
        <begin position="6"/>
        <end position="84"/>
    </location>
</feature>
<keyword evidence="11" id="KW-0375">Hydrogen ion transport</keyword>
<keyword evidence="11" id="KW-0066">ATP synthesis</keyword>
<dbReference type="EMBL" id="CP014143">
    <property type="protein sequence ID" value="AOS97961.1"/>
    <property type="molecule type" value="Genomic_DNA"/>
</dbReference>
<feature type="coiled-coil region" evidence="12">
    <location>
        <begin position="95"/>
        <end position="122"/>
    </location>
</feature>
<evidence type="ECO:0000256" key="5">
    <source>
        <dbReference type="ARBA" id="ARBA00022448"/>
    </source>
</evidence>
<gene>
    <name evidence="11" type="primary">atpC</name>
    <name evidence="14" type="ORF">AUP74_02564</name>
</gene>
<dbReference type="AlphaFoldDB" id="A0A1C9W9Y2"/>
<evidence type="ECO:0000256" key="12">
    <source>
        <dbReference type="SAM" id="Coils"/>
    </source>
</evidence>
<evidence type="ECO:0000313" key="15">
    <source>
        <dbReference type="Proteomes" id="UP000095672"/>
    </source>
</evidence>
<keyword evidence="5 11" id="KW-0813">Transport</keyword>
<dbReference type="KEGG" id="micc:AUP74_02564"/>
<evidence type="ECO:0000259" key="13">
    <source>
        <dbReference type="Pfam" id="PF02823"/>
    </source>
</evidence>
<dbReference type="HAMAP" id="MF_00530">
    <property type="entry name" value="ATP_synth_epsil_bac"/>
    <property type="match status" value="1"/>
</dbReference>
<comment type="similarity">
    <text evidence="3 11">Belongs to the ATPase epsilon chain family.</text>
</comment>
<evidence type="ECO:0000256" key="9">
    <source>
        <dbReference type="ARBA" id="ARBA00030215"/>
    </source>
</evidence>
<comment type="subcellular location">
    <subcellularLocation>
        <location evidence="11">Cell membrane</location>
        <topology evidence="11">Peripheral membrane protein</topology>
    </subcellularLocation>
    <subcellularLocation>
        <location evidence="2">Endomembrane system</location>
        <topology evidence="2">Peripheral membrane protein</topology>
    </subcellularLocation>
</comment>
<keyword evidence="11" id="KW-1003">Cell membrane</keyword>
<evidence type="ECO:0000256" key="8">
    <source>
        <dbReference type="ARBA" id="ARBA00023196"/>
    </source>
</evidence>
<evidence type="ECO:0000256" key="4">
    <source>
        <dbReference type="ARBA" id="ARBA00014480"/>
    </source>
</evidence>
<keyword evidence="8 11" id="KW-0139">CF(1)</keyword>
<sequence length="141" mass="16292">MAVKTFRLQLFSATEQKTFEAATSFVGEDASGSFGILAGHVRMITSLLFGLSRFRLEDGDWQYLALPGGVLYFLDNQLQIYTRRFLLDRDYARVAERLQAQLVAEEESLRDMKESLRKMEESVLRRLWEAERRSSTGSEIR</sequence>